<comment type="caution">
    <text evidence="1">The sequence shown here is derived from an EMBL/GenBank/DDBJ whole genome shotgun (WGS) entry which is preliminary data.</text>
</comment>
<reference evidence="1 2" key="1">
    <citation type="submission" date="2023-07" db="EMBL/GenBank/DDBJ databases">
        <authorList>
            <person name="Peeters C."/>
        </authorList>
    </citation>
    <scope>NUCLEOTIDE SEQUENCE [LARGE SCALE GENOMIC DNA]</scope>
    <source>
        <strain evidence="1 2">R-38712</strain>
    </source>
</reference>
<sequence>MKDRDTEFEEIRRRVVASAAGEAFHVVRHT</sequence>
<protein>
    <submittedName>
        <fullName evidence="1">Uncharacterized protein</fullName>
    </submittedName>
</protein>
<evidence type="ECO:0000313" key="1">
    <source>
        <dbReference type="EMBL" id="CAJ0721802.1"/>
    </source>
</evidence>
<name>A0ABM9IHL8_RALPI</name>
<proteinExistence type="predicted"/>
<dbReference type="Proteomes" id="UP001189303">
    <property type="component" value="Unassembled WGS sequence"/>
</dbReference>
<organism evidence="1 2">
    <name type="scientific">Ralstonia pickettii</name>
    <name type="common">Burkholderia pickettii</name>
    <dbReference type="NCBI Taxonomy" id="329"/>
    <lineage>
        <taxon>Bacteria</taxon>
        <taxon>Pseudomonadati</taxon>
        <taxon>Pseudomonadota</taxon>
        <taxon>Betaproteobacteria</taxon>
        <taxon>Burkholderiales</taxon>
        <taxon>Burkholderiaceae</taxon>
        <taxon>Ralstonia</taxon>
    </lineage>
</organism>
<keyword evidence="2" id="KW-1185">Reference proteome</keyword>
<accession>A0ABM9IHL8</accession>
<dbReference type="EMBL" id="CATWFT010000001">
    <property type="protein sequence ID" value="CAJ0721802.1"/>
    <property type="molecule type" value="Genomic_DNA"/>
</dbReference>
<gene>
    <name evidence="1" type="ORF">R38712_00337</name>
</gene>
<evidence type="ECO:0000313" key="2">
    <source>
        <dbReference type="Proteomes" id="UP001189303"/>
    </source>
</evidence>